<keyword evidence="10" id="KW-1185">Reference proteome</keyword>
<evidence type="ECO:0000256" key="5">
    <source>
        <dbReference type="ARBA" id="ARBA00023136"/>
    </source>
</evidence>
<feature type="region of interest" description="Disordered" evidence="7">
    <location>
        <begin position="1"/>
        <end position="40"/>
    </location>
</feature>
<reference evidence="9" key="1">
    <citation type="submission" date="2021-12" db="EMBL/GenBank/DDBJ databases">
        <title>Prjna785345.</title>
        <authorList>
            <person name="Rujirawat T."/>
            <person name="Krajaejun T."/>
        </authorList>
    </citation>
    <scope>NUCLEOTIDE SEQUENCE</scope>
    <source>
        <strain evidence="9">Pi057C3</strain>
    </source>
</reference>
<evidence type="ECO:0000256" key="4">
    <source>
        <dbReference type="ARBA" id="ARBA00022989"/>
    </source>
</evidence>
<accession>A0AAD5LWD9</accession>
<evidence type="ECO:0000313" key="9">
    <source>
        <dbReference type="EMBL" id="KAJ0395655.1"/>
    </source>
</evidence>
<feature type="transmembrane region" description="Helical" evidence="8">
    <location>
        <begin position="44"/>
        <end position="67"/>
    </location>
</feature>
<keyword evidence="6" id="KW-0325">Glycoprotein</keyword>
<keyword evidence="4 8" id="KW-1133">Transmembrane helix</keyword>
<dbReference type="PANTHER" id="PTHR11923">
    <property type="entry name" value="SCAVENGER RECEPTOR CLASS B TYPE-1 SR-B1"/>
    <property type="match status" value="1"/>
</dbReference>
<proteinExistence type="inferred from homology"/>
<dbReference type="InterPro" id="IPR002159">
    <property type="entry name" value="CD36_fam"/>
</dbReference>
<comment type="caution">
    <text evidence="9">The sequence shown here is derived from an EMBL/GenBank/DDBJ whole genome shotgun (WGS) entry which is preliminary data.</text>
</comment>
<dbReference type="GO" id="GO:0016020">
    <property type="term" value="C:membrane"/>
    <property type="evidence" value="ECO:0007669"/>
    <property type="project" value="UniProtKB-SubCell"/>
</dbReference>
<comment type="similarity">
    <text evidence="2">Belongs to the CD36 family.</text>
</comment>
<evidence type="ECO:0000256" key="7">
    <source>
        <dbReference type="SAM" id="MobiDB-lite"/>
    </source>
</evidence>
<evidence type="ECO:0000256" key="3">
    <source>
        <dbReference type="ARBA" id="ARBA00022692"/>
    </source>
</evidence>
<name>A0AAD5LWD9_PYTIN</name>
<evidence type="ECO:0000256" key="6">
    <source>
        <dbReference type="ARBA" id="ARBA00023180"/>
    </source>
</evidence>
<dbReference type="Pfam" id="PF01130">
    <property type="entry name" value="CD36"/>
    <property type="match status" value="2"/>
</dbReference>
<keyword evidence="3 8" id="KW-0812">Transmembrane</keyword>
<comment type="subcellular location">
    <subcellularLocation>
        <location evidence="1">Membrane</location>
    </subcellularLocation>
</comment>
<dbReference type="Proteomes" id="UP001209570">
    <property type="component" value="Unassembled WGS sequence"/>
</dbReference>
<dbReference type="GO" id="GO:0005737">
    <property type="term" value="C:cytoplasm"/>
    <property type="evidence" value="ECO:0007669"/>
    <property type="project" value="TreeGrafter"/>
</dbReference>
<dbReference type="PRINTS" id="PR01609">
    <property type="entry name" value="CD36FAMILY"/>
</dbReference>
<dbReference type="EMBL" id="JAKCXM010000332">
    <property type="protein sequence ID" value="KAJ0395655.1"/>
    <property type="molecule type" value="Genomic_DNA"/>
</dbReference>
<evidence type="ECO:0000313" key="10">
    <source>
        <dbReference type="Proteomes" id="UP001209570"/>
    </source>
</evidence>
<feature type="transmembrane region" description="Helical" evidence="8">
    <location>
        <begin position="689"/>
        <end position="714"/>
    </location>
</feature>
<dbReference type="PANTHER" id="PTHR11923:SF51">
    <property type="entry name" value="LYSOSOME MEMBRANE PROTEIN 2"/>
    <property type="match status" value="1"/>
</dbReference>
<keyword evidence="5 8" id="KW-0472">Membrane</keyword>
<protein>
    <recommendedName>
        <fullName evidence="11">Croquemort-like mating protein M82</fullName>
    </recommendedName>
</protein>
<evidence type="ECO:0008006" key="11">
    <source>
        <dbReference type="Google" id="ProtNLM"/>
    </source>
</evidence>
<gene>
    <name evidence="9" type="ORF">P43SY_004750</name>
</gene>
<organism evidence="9 10">
    <name type="scientific">Pythium insidiosum</name>
    <name type="common">Pythiosis disease agent</name>
    <dbReference type="NCBI Taxonomy" id="114742"/>
    <lineage>
        <taxon>Eukaryota</taxon>
        <taxon>Sar</taxon>
        <taxon>Stramenopiles</taxon>
        <taxon>Oomycota</taxon>
        <taxon>Peronosporomycetes</taxon>
        <taxon>Pythiales</taxon>
        <taxon>Pythiaceae</taxon>
        <taxon>Pythium</taxon>
    </lineage>
</organism>
<dbReference type="GO" id="GO:0005044">
    <property type="term" value="F:scavenger receptor activity"/>
    <property type="evidence" value="ECO:0007669"/>
    <property type="project" value="TreeGrafter"/>
</dbReference>
<evidence type="ECO:0000256" key="2">
    <source>
        <dbReference type="ARBA" id="ARBA00010532"/>
    </source>
</evidence>
<evidence type="ECO:0000256" key="8">
    <source>
        <dbReference type="SAM" id="Phobius"/>
    </source>
</evidence>
<dbReference type="AlphaFoldDB" id="A0AAD5LWD9"/>
<sequence>MMKDATPPLSPTAAHEAYEKATTPVEHKAPSTGRPQASRWSPTAVGHTFIGVGVLLLVVGVVFGAAIPPVVTHKIEDGVTVCSASAIAKPKFLDAYGDCKDCVPFYYSITLFNVTNALEHLETGAKLKVQELGPYAYRRRQIRTDVELQDGNQLVSYKMYTYHTFDPAKSCDGCSDKDEVVSWDVTYLNVMSAAGGELAYLRRVAKGSWGAARTDAEIDAVLRTNGTQMMRWINGLNSNQPTAWRKLRGTVLTFLALGPSAIASLDLSGFEFNGVFARRPVADYALGFPSLLAGLSVGSNYVKACNVTGGFNEKCASCQGDACLAIASECRRCTSGKKVLAINSVTCKMVQQRYAAVFGEKEAEEFVNETCNSLCQTNGLCAAPIGGAAETSGLDYSKQAPASTALNTYVQRTGCSDKNVIYDFVQYDGLKTQPYWATLESRRMPTLAEINAFQTYANCEKPLPNVTCSDIFGNDATSVKPEGAGVSGFPDKVTVSQMMIYQKNAKQNITLFNTGEVVDDIDGIPLTRFTPARDLLSLNEYTTKKGTAYPVDGVQPLAFNVGFLAFLSYPMYMFGDKSLTDNVEITMFDGQIASPETLLDASGQLKKPYYERFQTFVDVEPGTGKTMRAKQRLQASYALSKSAVDSTKPLSDVVWPSAPTEIISPAYIGEESAVVTPSRIDTFKSVDRLLGAVLPVLIVGIVLGVALIGGGFLYRRRALRSRKDALGDAV</sequence>
<evidence type="ECO:0000256" key="1">
    <source>
        <dbReference type="ARBA" id="ARBA00004370"/>
    </source>
</evidence>